<keyword evidence="5" id="KW-1185">Reference proteome</keyword>
<dbReference type="Gene3D" id="2.40.160.20">
    <property type="match status" value="1"/>
</dbReference>
<feature type="chain" id="PRO_5047261000" evidence="2">
    <location>
        <begin position="23"/>
        <end position="277"/>
    </location>
</feature>
<dbReference type="Proteomes" id="UP001404845">
    <property type="component" value="Unassembled WGS sequence"/>
</dbReference>
<sequence length="277" mass="29467">MRFVTGAVASFLLAASTGGIRAADLPPPAAGTPELRGTLVADADFGGFYLRGDIGFSNQSVDRLSNSLDALGTIEKVHLGFAGAPLVAAGAGYQFNRWFRADVTGEYRSAATFTGLERYRDASLPLGYGTDEYSALKRDVVVLANGYVDLGTWAGVTPFVGAGIGAVRTWVENFRDTNVVTQGLAYAKSGSRTNLAWALHAGLGYAVSPNFKVELGYRYLNLGDAKTGTIYNYAGQCGTCEALTLKNVESHDVRLGLRWMLATPAAPVEQLSLIQSY</sequence>
<feature type="signal peptide" evidence="2">
    <location>
        <begin position="1"/>
        <end position="22"/>
    </location>
</feature>
<feature type="domain" description="Outer membrane protein beta-barrel" evidence="3">
    <location>
        <begin position="41"/>
        <end position="230"/>
    </location>
</feature>
<dbReference type="InterPro" id="IPR027385">
    <property type="entry name" value="Beta-barrel_OMP"/>
</dbReference>
<evidence type="ECO:0000256" key="2">
    <source>
        <dbReference type="SAM" id="SignalP"/>
    </source>
</evidence>
<organism evidence="4 5">
    <name type="scientific">Methylorubrum rhodesianum</name>
    <dbReference type="NCBI Taxonomy" id="29427"/>
    <lineage>
        <taxon>Bacteria</taxon>
        <taxon>Pseudomonadati</taxon>
        <taxon>Pseudomonadota</taxon>
        <taxon>Alphaproteobacteria</taxon>
        <taxon>Hyphomicrobiales</taxon>
        <taxon>Methylobacteriaceae</taxon>
        <taxon>Methylorubrum</taxon>
    </lineage>
</organism>
<evidence type="ECO:0000313" key="5">
    <source>
        <dbReference type="Proteomes" id="UP001404845"/>
    </source>
</evidence>
<protein>
    <submittedName>
        <fullName evidence="4">Outer membrane beta-barrel protein</fullName>
    </submittedName>
</protein>
<evidence type="ECO:0000259" key="3">
    <source>
        <dbReference type="Pfam" id="PF13505"/>
    </source>
</evidence>
<name>A0ABU9Z5A9_9HYPH</name>
<dbReference type="RefSeq" id="WP_200672114.1">
    <property type="nucleotide sequence ID" value="NZ_JACWCW010000108.1"/>
</dbReference>
<evidence type="ECO:0000256" key="1">
    <source>
        <dbReference type="ARBA" id="ARBA00022729"/>
    </source>
</evidence>
<gene>
    <name evidence="4" type="ORF">PUR21_01350</name>
</gene>
<evidence type="ECO:0000313" key="4">
    <source>
        <dbReference type="EMBL" id="MEN3226330.1"/>
    </source>
</evidence>
<dbReference type="InterPro" id="IPR011250">
    <property type="entry name" value="OMP/PagP_B-barrel"/>
</dbReference>
<dbReference type="SUPFAM" id="SSF56925">
    <property type="entry name" value="OMPA-like"/>
    <property type="match status" value="1"/>
</dbReference>
<comment type="caution">
    <text evidence="4">The sequence shown here is derived from an EMBL/GenBank/DDBJ whole genome shotgun (WGS) entry which is preliminary data.</text>
</comment>
<reference evidence="4 5" key="1">
    <citation type="journal article" date="2023" name="PLoS ONE">
        <title>Complete genome assembly of Hawai'i environmental nontuberculous mycobacteria reveals unexpected co-isolation with methylobacteria.</title>
        <authorList>
            <person name="Hendrix J."/>
            <person name="Epperson L.E."/>
            <person name="Tong E.I."/>
            <person name="Chan Y.L."/>
            <person name="Hasan N.A."/>
            <person name="Dawrs S.N."/>
            <person name="Norton G.J."/>
            <person name="Virdi R."/>
            <person name="Crooks J.L."/>
            <person name="Chan E.D."/>
            <person name="Honda J.R."/>
            <person name="Strong M."/>
        </authorList>
    </citation>
    <scope>NUCLEOTIDE SEQUENCE [LARGE SCALE GENOMIC DNA]</scope>
    <source>
        <strain evidence="4 5">NJH_HI01</strain>
    </source>
</reference>
<accession>A0ABU9Z5A9</accession>
<dbReference type="EMBL" id="JAQYXL010000001">
    <property type="protein sequence ID" value="MEN3226330.1"/>
    <property type="molecule type" value="Genomic_DNA"/>
</dbReference>
<proteinExistence type="predicted"/>
<dbReference type="Pfam" id="PF13505">
    <property type="entry name" value="OMP_b-brl"/>
    <property type="match status" value="1"/>
</dbReference>
<keyword evidence="1 2" id="KW-0732">Signal</keyword>